<dbReference type="OrthoDB" id="7041787at2"/>
<dbReference type="RefSeq" id="WP_150781364.1">
    <property type="nucleotide sequence ID" value="NZ_CABVIH010000023.1"/>
</dbReference>
<dbReference type="Proteomes" id="UP000375525">
    <property type="component" value="Unassembled WGS sequence"/>
</dbReference>
<organism evidence="1 2">
    <name type="scientific">Pseudomonas fluorescens</name>
    <dbReference type="NCBI Taxonomy" id="294"/>
    <lineage>
        <taxon>Bacteria</taxon>
        <taxon>Pseudomonadati</taxon>
        <taxon>Pseudomonadota</taxon>
        <taxon>Gammaproteobacteria</taxon>
        <taxon>Pseudomonadales</taxon>
        <taxon>Pseudomonadaceae</taxon>
        <taxon>Pseudomonas</taxon>
    </lineage>
</organism>
<dbReference type="AlphaFoldDB" id="A0A5E7N0M7"/>
<sequence length="75" mass="8392">MNTTQPTAIDDQLNAAQTCADDEMTPAQLDEKYNAAGGGEHPVYTRSDWREAVAQEYTLSGYWEWVAHTLSLGWN</sequence>
<protein>
    <submittedName>
        <fullName evidence="1">Uncharacterized protein</fullName>
    </submittedName>
</protein>
<reference evidence="1 2" key="1">
    <citation type="submission" date="2019-09" db="EMBL/GenBank/DDBJ databases">
        <authorList>
            <person name="Chandra G."/>
            <person name="Truman W A."/>
        </authorList>
    </citation>
    <scope>NUCLEOTIDE SEQUENCE [LARGE SCALE GENOMIC DNA]</scope>
    <source>
        <strain evidence="1">PS880</strain>
    </source>
</reference>
<name>A0A5E7N0M7_PSEFL</name>
<gene>
    <name evidence="1" type="ORF">PS880_04295</name>
</gene>
<proteinExistence type="predicted"/>
<evidence type="ECO:0000313" key="1">
    <source>
        <dbReference type="EMBL" id="VVP30160.1"/>
    </source>
</evidence>
<evidence type="ECO:0000313" key="2">
    <source>
        <dbReference type="Proteomes" id="UP000375525"/>
    </source>
</evidence>
<accession>A0A5E7N0M7</accession>
<dbReference type="EMBL" id="CABVIH010000023">
    <property type="protein sequence ID" value="VVP30160.1"/>
    <property type="molecule type" value="Genomic_DNA"/>
</dbReference>